<evidence type="ECO:0000313" key="2">
    <source>
        <dbReference type="EMBL" id="TGO73490.1"/>
    </source>
</evidence>
<organism evidence="2 3">
    <name type="scientific">Botrytis elliptica</name>
    <dbReference type="NCBI Taxonomy" id="278938"/>
    <lineage>
        <taxon>Eukaryota</taxon>
        <taxon>Fungi</taxon>
        <taxon>Dikarya</taxon>
        <taxon>Ascomycota</taxon>
        <taxon>Pezizomycotina</taxon>
        <taxon>Leotiomycetes</taxon>
        <taxon>Helotiales</taxon>
        <taxon>Sclerotiniaceae</taxon>
        <taxon>Botrytis</taxon>
    </lineage>
</organism>
<dbReference type="Pfam" id="PF14200">
    <property type="entry name" value="RicinB_lectin_2"/>
    <property type="match status" value="1"/>
</dbReference>
<keyword evidence="3" id="KW-1185">Reference proteome</keyword>
<dbReference type="InterPro" id="IPR035992">
    <property type="entry name" value="Ricin_B-like_lectins"/>
</dbReference>
<dbReference type="InterPro" id="IPR000772">
    <property type="entry name" value="Ricin_B_lectin"/>
</dbReference>
<gene>
    <name evidence="2" type="ORF">BELL_0356g00010</name>
</gene>
<evidence type="ECO:0000313" key="3">
    <source>
        <dbReference type="Proteomes" id="UP000297229"/>
    </source>
</evidence>
<reference evidence="2 3" key="1">
    <citation type="submission" date="2017-12" db="EMBL/GenBank/DDBJ databases">
        <title>Comparative genomics of Botrytis spp.</title>
        <authorList>
            <person name="Valero-Jimenez C.A."/>
            <person name="Tapia P."/>
            <person name="Veloso J."/>
            <person name="Silva-Moreno E."/>
            <person name="Staats M."/>
            <person name="Valdes J.H."/>
            <person name="Van Kan J.A.L."/>
        </authorList>
    </citation>
    <scope>NUCLEOTIDE SEQUENCE [LARGE SCALE GENOMIC DNA]</scope>
    <source>
        <strain evidence="2 3">Be9601</strain>
    </source>
</reference>
<evidence type="ECO:0000259" key="1">
    <source>
        <dbReference type="Pfam" id="PF14200"/>
    </source>
</evidence>
<dbReference type="AlphaFoldDB" id="A0A4Z1JPH9"/>
<comment type="caution">
    <text evidence="2">The sequence shown here is derived from an EMBL/GenBank/DDBJ whole genome shotgun (WGS) entry which is preliminary data.</text>
</comment>
<dbReference type="OrthoDB" id="4476188at2759"/>
<dbReference type="Proteomes" id="UP000297229">
    <property type="component" value="Unassembled WGS sequence"/>
</dbReference>
<feature type="domain" description="Ricin B lectin" evidence="1">
    <location>
        <begin position="45"/>
        <end position="135"/>
    </location>
</feature>
<sequence>MVFNGVGTYEIVPYQAPTLNLNAWEGLLTPGAVVRTYARGDAPSDNAKWQVALVSGSGESAEYLIINVRSGFFLAATGDNKIVSTPQISPTDQSARWTIKAVTTNGYQVFTINNKISSRGQLSVKDFGTQSGADILSASSKSEDNQKWYFDPSK</sequence>
<dbReference type="EMBL" id="PQXM01000354">
    <property type="protein sequence ID" value="TGO73490.1"/>
    <property type="molecule type" value="Genomic_DNA"/>
</dbReference>
<name>A0A4Z1JPH9_9HELO</name>
<dbReference type="Gene3D" id="2.80.10.50">
    <property type="match status" value="1"/>
</dbReference>
<dbReference type="SUPFAM" id="SSF50370">
    <property type="entry name" value="Ricin B-like lectins"/>
    <property type="match status" value="1"/>
</dbReference>
<accession>A0A4Z1JPH9</accession>
<proteinExistence type="predicted"/>
<protein>
    <recommendedName>
        <fullName evidence="1">Ricin B lectin domain-containing protein</fullName>
    </recommendedName>
</protein>